<sequence>MDQTLVANLRPEITVVAMMIIFGMYHVDNERAQMNESQKKEITKTIVIDADYEAIMNSERFSQASTFIFAKVFNYQTNHAIGGNPMQASMAATVGTFHDVRWPKSLVIEKKNLLQLITTCIYWELRPANEAILISLVIKDSRMIHAHV</sequence>
<gene>
    <name evidence="1" type="ORF">OnM2_070029</name>
</gene>
<proteinExistence type="predicted"/>
<reference evidence="1 2" key="1">
    <citation type="journal article" date="2018" name="BMC Genomics">
        <title>Comparative genome analyses reveal sequence features reflecting distinct modes of host-adaptation between dicot and monocot powdery mildew.</title>
        <authorList>
            <person name="Wu Y."/>
            <person name="Ma X."/>
            <person name="Pan Z."/>
            <person name="Kale S.D."/>
            <person name="Song Y."/>
            <person name="King H."/>
            <person name="Zhang Q."/>
            <person name="Presley C."/>
            <person name="Deng X."/>
            <person name="Wei C.I."/>
            <person name="Xiao S."/>
        </authorList>
    </citation>
    <scope>NUCLEOTIDE SEQUENCE [LARGE SCALE GENOMIC DNA]</scope>
    <source>
        <strain evidence="1">UMSG2</strain>
    </source>
</reference>
<dbReference type="OrthoDB" id="3599778at2759"/>
<protein>
    <submittedName>
        <fullName evidence="1">Putative effector protein</fullName>
    </submittedName>
</protein>
<name>A0A420HKP3_9PEZI</name>
<accession>A0A420HKP3</accession>
<dbReference type="EMBL" id="MCFK01007054">
    <property type="protein sequence ID" value="RKF58011.1"/>
    <property type="molecule type" value="Genomic_DNA"/>
</dbReference>
<evidence type="ECO:0000313" key="1">
    <source>
        <dbReference type="EMBL" id="RKF58011.1"/>
    </source>
</evidence>
<keyword evidence="2" id="KW-1185">Reference proteome</keyword>
<comment type="caution">
    <text evidence="1">The sequence shown here is derived from an EMBL/GenBank/DDBJ whole genome shotgun (WGS) entry which is preliminary data.</text>
</comment>
<evidence type="ECO:0000313" key="2">
    <source>
        <dbReference type="Proteomes" id="UP000286134"/>
    </source>
</evidence>
<organism evidence="1 2">
    <name type="scientific">Erysiphe neolycopersici</name>
    <dbReference type="NCBI Taxonomy" id="212602"/>
    <lineage>
        <taxon>Eukaryota</taxon>
        <taxon>Fungi</taxon>
        <taxon>Dikarya</taxon>
        <taxon>Ascomycota</taxon>
        <taxon>Pezizomycotina</taxon>
        <taxon>Leotiomycetes</taxon>
        <taxon>Erysiphales</taxon>
        <taxon>Erysiphaceae</taxon>
        <taxon>Erysiphe</taxon>
    </lineage>
</organism>
<dbReference type="AlphaFoldDB" id="A0A420HKP3"/>
<dbReference type="Proteomes" id="UP000286134">
    <property type="component" value="Unassembled WGS sequence"/>
</dbReference>